<dbReference type="Gene3D" id="3.40.50.410">
    <property type="entry name" value="von Willebrand factor, type A domain"/>
    <property type="match status" value="1"/>
</dbReference>
<dbReference type="AlphaFoldDB" id="U7QIN5"/>
<proteinExistence type="predicted"/>
<evidence type="ECO:0000313" key="4">
    <source>
        <dbReference type="Proteomes" id="UP000017127"/>
    </source>
</evidence>
<sequence>MKTHHLITGLMVASGLLLLNACNSASSGEEIEVKFLVGSALEKFCSQAAHQFNRQKHKLENGQAFYLSCEAKGSGDVVSKVVSLAEQFKAGTLPPEAPEFPTLISVDGDIYLTQLRYQINQIFPGQNYIPQVTDAPLLANSPMVFMVPSEVAVGLRKQENLYQALLNAKTHQDLDPNSPLLPIHFVQTAPTRSNSGLQTLVTQFASVANKPPEQLTVENIQQYQSQVQQIQSKVTRYGISTNSLASDMVKNGSFWASIASVYESSVIAANTNKKSNLVQYEAIYPRSTFTSNMRAILPNAPWVSADEQAAAEQIIEYLRSPEAQKIATEFGLRPGVPGVALGAKFSPQFGVDPNARYDSLRSPEPEVVEAMLKSWQEFAKKPSKVVIVVDSSGSMVGRKLSGVQNTLRYYIESLGVKERIALIDFDSEIRPPVVVDGTSEGRNQGMLFINNLKAEGGTKLYDATLSAQTWLQQNQQPDAINAVIILTDGEDSASQISLDKLQQELKKTGFNTDQRIAFFTIGYGKKGEFNSTVLQEIADLNSGYYRQGDPETISTLMADLQVEF</sequence>
<dbReference type="InterPro" id="IPR050934">
    <property type="entry name" value="ITIH"/>
</dbReference>
<dbReference type="Gene3D" id="3.40.190.10">
    <property type="entry name" value="Periplasmic binding protein-like II"/>
    <property type="match status" value="1"/>
</dbReference>
<dbReference type="SUPFAM" id="SSF53850">
    <property type="entry name" value="Periplasmic binding protein-like II"/>
    <property type="match status" value="1"/>
</dbReference>
<dbReference type="InterPro" id="IPR002035">
    <property type="entry name" value="VWF_A"/>
</dbReference>
<feature type="chain" id="PRO_5004686286" evidence="1">
    <location>
        <begin position="28"/>
        <end position="564"/>
    </location>
</feature>
<dbReference type="Pfam" id="PF13519">
    <property type="entry name" value="VWA_2"/>
    <property type="match status" value="1"/>
</dbReference>
<dbReference type="InterPro" id="IPR036465">
    <property type="entry name" value="vWFA_dom_sf"/>
</dbReference>
<keyword evidence="1" id="KW-0732">Signal</keyword>
<gene>
    <name evidence="3" type="ORF">M595_3113</name>
</gene>
<dbReference type="RefSeq" id="WP_023066820.1">
    <property type="nucleotide sequence ID" value="NZ_AUZM01000028.1"/>
</dbReference>
<dbReference type="OrthoDB" id="517022at2"/>
<dbReference type="PANTHER" id="PTHR10338">
    <property type="entry name" value="INTER-ALPHA-TRYPSIN INHIBITOR HEAVY CHAIN FAMILY MEMBER"/>
    <property type="match status" value="1"/>
</dbReference>
<dbReference type="EMBL" id="AUZM01000028">
    <property type="protein sequence ID" value="ERT06920.1"/>
    <property type="molecule type" value="Genomic_DNA"/>
</dbReference>
<feature type="signal peptide" evidence="1">
    <location>
        <begin position="1"/>
        <end position="27"/>
    </location>
</feature>
<dbReference type="SMART" id="SM00327">
    <property type="entry name" value="VWA"/>
    <property type="match status" value="1"/>
</dbReference>
<evidence type="ECO:0000259" key="2">
    <source>
        <dbReference type="PROSITE" id="PS50234"/>
    </source>
</evidence>
<dbReference type="Pfam" id="PF13416">
    <property type="entry name" value="SBP_bac_8"/>
    <property type="match status" value="1"/>
</dbReference>
<protein>
    <submittedName>
        <fullName evidence="3">von Willebrand factor type A domain protein</fullName>
    </submittedName>
</protein>
<dbReference type="InterPro" id="IPR006059">
    <property type="entry name" value="SBP"/>
</dbReference>
<reference evidence="3 4" key="1">
    <citation type="journal article" date="2013" name="Front. Microbiol.">
        <title>Comparative genomic analyses of the cyanobacterium, Lyngbya aestuarii BL J, a powerful hydrogen producer.</title>
        <authorList>
            <person name="Kothari A."/>
            <person name="Vaughn M."/>
            <person name="Garcia-Pichel F."/>
        </authorList>
    </citation>
    <scope>NUCLEOTIDE SEQUENCE [LARGE SCALE GENOMIC DNA]</scope>
    <source>
        <strain evidence="3 4">BL J</strain>
    </source>
</reference>
<dbReference type="Proteomes" id="UP000017127">
    <property type="component" value="Unassembled WGS sequence"/>
</dbReference>
<accession>U7QIN5</accession>
<evidence type="ECO:0000256" key="1">
    <source>
        <dbReference type="SAM" id="SignalP"/>
    </source>
</evidence>
<dbReference type="PROSITE" id="PS50234">
    <property type="entry name" value="VWFA"/>
    <property type="match status" value="1"/>
</dbReference>
<evidence type="ECO:0000313" key="3">
    <source>
        <dbReference type="EMBL" id="ERT06920.1"/>
    </source>
</evidence>
<dbReference type="SUPFAM" id="SSF53300">
    <property type="entry name" value="vWA-like"/>
    <property type="match status" value="1"/>
</dbReference>
<name>U7QIN5_9CYAN</name>
<comment type="caution">
    <text evidence="3">The sequence shown here is derived from an EMBL/GenBank/DDBJ whole genome shotgun (WGS) entry which is preliminary data.</text>
</comment>
<feature type="domain" description="VWFA" evidence="2">
    <location>
        <begin position="384"/>
        <end position="560"/>
    </location>
</feature>
<organism evidence="3 4">
    <name type="scientific">Lyngbya aestuarii BL J</name>
    <dbReference type="NCBI Taxonomy" id="1348334"/>
    <lineage>
        <taxon>Bacteria</taxon>
        <taxon>Bacillati</taxon>
        <taxon>Cyanobacteriota</taxon>
        <taxon>Cyanophyceae</taxon>
        <taxon>Oscillatoriophycideae</taxon>
        <taxon>Oscillatoriales</taxon>
        <taxon>Microcoleaceae</taxon>
        <taxon>Lyngbya</taxon>
    </lineage>
</organism>
<dbReference type="PATRIC" id="fig|1348334.3.peg.3014"/>
<keyword evidence="4" id="KW-1185">Reference proteome</keyword>
<dbReference type="PANTHER" id="PTHR10338:SF108">
    <property type="entry name" value="INTER-ALPHA-TRYPSIN INHIBITOR HEAVY CHAIN H4-LIKE PROTEIN"/>
    <property type="match status" value="1"/>
</dbReference>